<keyword evidence="1" id="KW-0479">Metal-binding</keyword>
<dbReference type="PRINTS" id="PR01407">
    <property type="entry name" value="BUTYPHLNCDUF"/>
</dbReference>
<evidence type="ECO:0000256" key="4">
    <source>
        <dbReference type="PROSITE-ProRule" id="PRU00175"/>
    </source>
</evidence>
<dbReference type="CDD" id="cd13733">
    <property type="entry name" value="SPRY_PRY_C-I_1"/>
    <property type="match status" value="1"/>
</dbReference>
<dbReference type="InterPro" id="IPR050143">
    <property type="entry name" value="TRIM/RBCC"/>
</dbReference>
<evidence type="ECO:0000313" key="8">
    <source>
        <dbReference type="Proteomes" id="UP000261520"/>
    </source>
</evidence>
<dbReference type="InterPro" id="IPR043136">
    <property type="entry name" value="B30.2/SPRY_sf"/>
</dbReference>
<proteinExistence type="predicted"/>
<dbReference type="SMART" id="SM00449">
    <property type="entry name" value="SPRY"/>
    <property type="match status" value="1"/>
</dbReference>
<keyword evidence="3" id="KW-0862">Zinc</keyword>
<name>A0A3B4ANM2_9GOBI</name>
<keyword evidence="8" id="KW-1185">Reference proteome</keyword>
<dbReference type="Pfam" id="PF13445">
    <property type="entry name" value="zf-RING_UBOX"/>
    <property type="match status" value="1"/>
</dbReference>
<evidence type="ECO:0000256" key="2">
    <source>
        <dbReference type="ARBA" id="ARBA00022771"/>
    </source>
</evidence>
<dbReference type="AlphaFoldDB" id="A0A3B4ANM2"/>
<feature type="domain" description="B30.2/SPRY" evidence="6">
    <location>
        <begin position="222"/>
        <end position="416"/>
    </location>
</feature>
<dbReference type="InterPro" id="IPR058030">
    <property type="entry name" value="TRIM8/14/16/25/29/45/65_CC"/>
</dbReference>
<dbReference type="PROSITE" id="PS00518">
    <property type="entry name" value="ZF_RING_1"/>
    <property type="match status" value="1"/>
</dbReference>
<dbReference type="InterPro" id="IPR013083">
    <property type="entry name" value="Znf_RING/FYVE/PHD"/>
</dbReference>
<dbReference type="Ensembl" id="ENSPMGT00000019176.1">
    <property type="protein sequence ID" value="ENSPMGP00000017971.1"/>
    <property type="gene ID" value="ENSPMGG00000014688.1"/>
</dbReference>
<dbReference type="STRING" id="409849.ENSPMGP00000017971"/>
<protein>
    <submittedName>
        <fullName evidence="7">Uncharacterized protein</fullName>
    </submittedName>
</protein>
<dbReference type="InterPro" id="IPR001870">
    <property type="entry name" value="B30.2/SPRY"/>
</dbReference>
<dbReference type="InterPro" id="IPR017907">
    <property type="entry name" value="Znf_RING_CS"/>
</dbReference>
<dbReference type="InterPro" id="IPR003877">
    <property type="entry name" value="SPRY_dom"/>
</dbReference>
<dbReference type="FunFam" id="2.60.120.920:FF:000004">
    <property type="entry name" value="Butyrophilin subfamily 1 member A1"/>
    <property type="match status" value="1"/>
</dbReference>
<dbReference type="InterPro" id="IPR027370">
    <property type="entry name" value="Znf-RING_euk"/>
</dbReference>
<dbReference type="Gene3D" id="3.30.40.10">
    <property type="entry name" value="Zinc/RING finger domain, C3HC4 (zinc finger)"/>
    <property type="match status" value="1"/>
</dbReference>
<dbReference type="GO" id="GO:0008270">
    <property type="term" value="F:zinc ion binding"/>
    <property type="evidence" value="ECO:0007669"/>
    <property type="project" value="UniProtKB-KW"/>
</dbReference>
<dbReference type="InterPro" id="IPR013320">
    <property type="entry name" value="ConA-like_dom_sf"/>
</dbReference>
<dbReference type="Gene3D" id="2.60.120.920">
    <property type="match status" value="1"/>
</dbReference>
<dbReference type="PROSITE" id="PS50089">
    <property type="entry name" value="ZF_RING_2"/>
    <property type="match status" value="1"/>
</dbReference>
<accession>A0A3B4ANM2</accession>
<dbReference type="PROSITE" id="PS50188">
    <property type="entry name" value="B302_SPRY"/>
    <property type="match status" value="1"/>
</dbReference>
<dbReference type="SMART" id="SM00589">
    <property type="entry name" value="PRY"/>
    <property type="match status" value="1"/>
</dbReference>
<reference evidence="7" key="2">
    <citation type="submission" date="2025-09" db="UniProtKB">
        <authorList>
            <consortium name="Ensembl"/>
        </authorList>
    </citation>
    <scope>IDENTIFICATION</scope>
</reference>
<evidence type="ECO:0000256" key="1">
    <source>
        <dbReference type="ARBA" id="ARBA00022723"/>
    </source>
</evidence>
<dbReference type="Proteomes" id="UP000261520">
    <property type="component" value="Unplaced"/>
</dbReference>
<dbReference type="SUPFAM" id="SSF57850">
    <property type="entry name" value="RING/U-box"/>
    <property type="match status" value="1"/>
</dbReference>
<dbReference type="Pfam" id="PF13765">
    <property type="entry name" value="PRY"/>
    <property type="match status" value="1"/>
</dbReference>
<dbReference type="SMART" id="SM00184">
    <property type="entry name" value="RING"/>
    <property type="match status" value="1"/>
</dbReference>
<evidence type="ECO:0000313" key="7">
    <source>
        <dbReference type="Ensembl" id="ENSPMGP00000017971.1"/>
    </source>
</evidence>
<evidence type="ECO:0000256" key="3">
    <source>
        <dbReference type="ARBA" id="ARBA00022833"/>
    </source>
</evidence>
<evidence type="ECO:0000259" key="6">
    <source>
        <dbReference type="PROSITE" id="PS50188"/>
    </source>
</evidence>
<feature type="domain" description="RING-type" evidence="5">
    <location>
        <begin position="16"/>
        <end position="54"/>
    </location>
</feature>
<dbReference type="PANTHER" id="PTHR24103">
    <property type="entry name" value="E3 UBIQUITIN-PROTEIN LIGASE TRIM"/>
    <property type="match status" value="1"/>
</dbReference>
<organism evidence="7 8">
    <name type="scientific">Periophthalmus magnuspinnatus</name>
    <dbReference type="NCBI Taxonomy" id="409849"/>
    <lineage>
        <taxon>Eukaryota</taxon>
        <taxon>Metazoa</taxon>
        <taxon>Chordata</taxon>
        <taxon>Craniata</taxon>
        <taxon>Vertebrata</taxon>
        <taxon>Euteleostomi</taxon>
        <taxon>Actinopterygii</taxon>
        <taxon>Neopterygii</taxon>
        <taxon>Teleostei</taxon>
        <taxon>Neoteleostei</taxon>
        <taxon>Acanthomorphata</taxon>
        <taxon>Gobiaria</taxon>
        <taxon>Gobiiformes</taxon>
        <taxon>Gobioidei</taxon>
        <taxon>Gobiidae</taxon>
        <taxon>Oxudercinae</taxon>
        <taxon>Periophthalmus</taxon>
    </lineage>
</organism>
<dbReference type="InterPro" id="IPR003879">
    <property type="entry name" value="Butyrophylin_SPRY"/>
</dbReference>
<evidence type="ECO:0000259" key="5">
    <source>
        <dbReference type="PROSITE" id="PS50089"/>
    </source>
</evidence>
<dbReference type="InterPro" id="IPR006574">
    <property type="entry name" value="PRY"/>
</dbReference>
<reference evidence="7" key="1">
    <citation type="submission" date="2025-08" db="UniProtKB">
        <authorList>
            <consortium name="Ensembl"/>
        </authorList>
    </citation>
    <scope>IDENTIFICATION</scope>
</reference>
<dbReference type="Pfam" id="PF25600">
    <property type="entry name" value="TRIM_CC"/>
    <property type="match status" value="1"/>
</dbReference>
<dbReference type="SUPFAM" id="SSF49899">
    <property type="entry name" value="Concanavalin A-like lectins/glucanases"/>
    <property type="match status" value="1"/>
</dbReference>
<sequence length="420" mass="47995">MATSPVSPLTEDQLLCPICLEVFKDPISTPCGHNFCKNCISKHWDNELSCPMCKKDFSCRPPLHVNTFISEISNRELGGEDNHDIIPLKEEFDNRQGSLKQIKSENRHLIEERQDKVQKVRQSVELSRSCAQREMNNGMVFFNAVLEIVQTSMAEFQNEILTKQRANEKEADALISELESEICQLEGRDVKMGQIACSDDYLHAIQSFKSLKIYLEHSFMDQKKLLTPQAELRRLQQHAVNITLDPDTASPWLTLSDDRKQVSDRGKKTAVPHNPQRFSNFLCVLGKQGFNSGKFYYEVQVKGNENWDVGVVKESIDKKDKNFLCSKNGTWAVMLRDRDKYSASASPRVELLVKSVLQRLGVFVDYELGLVSFYNAETAEHLYSFTNCNFFGKLYPFFSPGNRVNGFPFTPLIIKPVKKV</sequence>
<dbReference type="InterPro" id="IPR001841">
    <property type="entry name" value="Znf_RING"/>
</dbReference>
<dbReference type="Pfam" id="PF00622">
    <property type="entry name" value="SPRY"/>
    <property type="match status" value="1"/>
</dbReference>
<keyword evidence="2 4" id="KW-0863">Zinc-finger</keyword>